<evidence type="ECO:0000313" key="2">
    <source>
        <dbReference type="Proteomes" id="UP000287023"/>
    </source>
</evidence>
<evidence type="ECO:0000313" key="1">
    <source>
        <dbReference type="EMBL" id="RUR32557.1"/>
    </source>
</evidence>
<proteinExistence type="predicted"/>
<reference evidence="1 2" key="1">
    <citation type="submission" date="2018-12" db="EMBL/GenBank/DDBJ databases">
        <title>three novel Halomonas strain isolated from plants.</title>
        <authorList>
            <person name="Sun C."/>
        </authorList>
    </citation>
    <scope>NUCLEOTIDE SEQUENCE [LARGE SCALE GENOMIC DNA]</scope>
    <source>
        <strain evidence="1 2">JCM 18142</strain>
    </source>
</reference>
<name>A0A433KSB0_9GAMM</name>
<keyword evidence="2" id="KW-1185">Reference proteome</keyword>
<organism evidence="1 2">
    <name type="scientific">Vreelandella nanhaiensis</name>
    <dbReference type="NCBI Taxonomy" id="1258546"/>
    <lineage>
        <taxon>Bacteria</taxon>
        <taxon>Pseudomonadati</taxon>
        <taxon>Pseudomonadota</taxon>
        <taxon>Gammaproteobacteria</taxon>
        <taxon>Oceanospirillales</taxon>
        <taxon>Halomonadaceae</taxon>
        <taxon>Vreelandella</taxon>
    </lineage>
</organism>
<dbReference type="EMBL" id="RZHF01000008">
    <property type="protein sequence ID" value="RUR32557.1"/>
    <property type="molecule type" value="Genomic_DNA"/>
</dbReference>
<dbReference type="OrthoDB" id="6170329at2"/>
<dbReference type="RefSeq" id="WP_127060838.1">
    <property type="nucleotide sequence ID" value="NZ_RZHF01000008.1"/>
</dbReference>
<dbReference type="AlphaFoldDB" id="A0A433KSB0"/>
<accession>A0A433KSB0</accession>
<gene>
    <name evidence="1" type="ORF">ELY38_06965</name>
</gene>
<comment type="caution">
    <text evidence="1">The sequence shown here is derived from an EMBL/GenBank/DDBJ whole genome shotgun (WGS) entry which is preliminary data.</text>
</comment>
<dbReference type="Proteomes" id="UP000287023">
    <property type="component" value="Unassembled WGS sequence"/>
</dbReference>
<sequence length="60" mass="7064">MSTFVVYRAVKEGLEIDSQPEWWIVDMRDESERDGELVRQRCATKPEADEIVNQLNETYS</sequence>
<protein>
    <submittedName>
        <fullName evidence="1">Uncharacterized protein</fullName>
    </submittedName>
</protein>